<name>A0A085MNN4_9BILA</name>
<keyword evidence="2" id="KW-1185">Reference proteome</keyword>
<dbReference type="EMBL" id="KL363183">
    <property type="protein sequence ID" value="KFD58830.1"/>
    <property type="molecule type" value="Genomic_DNA"/>
</dbReference>
<evidence type="ECO:0000313" key="2">
    <source>
        <dbReference type="Proteomes" id="UP000030764"/>
    </source>
</evidence>
<accession>A0A085MNN4</accession>
<reference evidence="1 2" key="1">
    <citation type="journal article" date="2014" name="Nat. Genet.">
        <title>Genome and transcriptome of the porcine whipworm Trichuris suis.</title>
        <authorList>
            <person name="Jex A.R."/>
            <person name="Nejsum P."/>
            <person name="Schwarz E.M."/>
            <person name="Hu L."/>
            <person name="Young N.D."/>
            <person name="Hall R.S."/>
            <person name="Korhonen P.K."/>
            <person name="Liao S."/>
            <person name="Thamsborg S."/>
            <person name="Xia J."/>
            <person name="Xu P."/>
            <person name="Wang S."/>
            <person name="Scheerlinck J.P."/>
            <person name="Hofmann A."/>
            <person name="Sternberg P.W."/>
            <person name="Wang J."/>
            <person name="Gasser R.B."/>
        </authorList>
    </citation>
    <scope>NUCLEOTIDE SEQUENCE [LARGE SCALE GENOMIC DNA]</scope>
    <source>
        <strain evidence="1">DCEP-RM93M</strain>
    </source>
</reference>
<proteinExistence type="predicted"/>
<dbReference type="Proteomes" id="UP000030764">
    <property type="component" value="Unassembled WGS sequence"/>
</dbReference>
<sequence length="86" mass="9798">MEKAVRQRIREGHAAWSVLTVRGAWTQEHYHCIVPAEQCSGGSYLYHHAIRDMNSPYSAISWDYFDTQTDSSVVYTKVATEVSTTD</sequence>
<dbReference type="AlphaFoldDB" id="A0A085MNN4"/>
<gene>
    <name evidence="1" type="ORF">M513_00523</name>
</gene>
<evidence type="ECO:0000313" key="1">
    <source>
        <dbReference type="EMBL" id="KFD58830.1"/>
    </source>
</evidence>
<protein>
    <submittedName>
        <fullName evidence="1">Uncharacterized protein</fullName>
    </submittedName>
</protein>
<organism evidence="1 2">
    <name type="scientific">Trichuris suis</name>
    <name type="common">pig whipworm</name>
    <dbReference type="NCBI Taxonomy" id="68888"/>
    <lineage>
        <taxon>Eukaryota</taxon>
        <taxon>Metazoa</taxon>
        <taxon>Ecdysozoa</taxon>
        <taxon>Nematoda</taxon>
        <taxon>Enoplea</taxon>
        <taxon>Dorylaimia</taxon>
        <taxon>Trichinellida</taxon>
        <taxon>Trichuridae</taxon>
        <taxon>Trichuris</taxon>
    </lineage>
</organism>